<proteinExistence type="predicted"/>
<organism evidence="1 2">
    <name type="scientific">Portunus trituberculatus</name>
    <name type="common">Swimming crab</name>
    <name type="synonym">Neptunus trituberculatus</name>
    <dbReference type="NCBI Taxonomy" id="210409"/>
    <lineage>
        <taxon>Eukaryota</taxon>
        <taxon>Metazoa</taxon>
        <taxon>Ecdysozoa</taxon>
        <taxon>Arthropoda</taxon>
        <taxon>Crustacea</taxon>
        <taxon>Multicrustacea</taxon>
        <taxon>Malacostraca</taxon>
        <taxon>Eumalacostraca</taxon>
        <taxon>Eucarida</taxon>
        <taxon>Decapoda</taxon>
        <taxon>Pleocyemata</taxon>
        <taxon>Brachyura</taxon>
        <taxon>Eubrachyura</taxon>
        <taxon>Portunoidea</taxon>
        <taxon>Portunidae</taxon>
        <taxon>Portuninae</taxon>
        <taxon>Portunus</taxon>
    </lineage>
</organism>
<accession>A0A5B7HVN5</accession>
<sequence>MPQKTNISRFRNVLSCPLCVPPRSSCTMHEEGDTRLPSSPFSTSATVPVTSIATSSSYRETTFASLHLEACTTEDACKKVFAASPLQA</sequence>
<dbReference type="AlphaFoldDB" id="A0A5B7HVN5"/>
<dbReference type="EMBL" id="VSRR010037698">
    <property type="protein sequence ID" value="MPC73865.1"/>
    <property type="molecule type" value="Genomic_DNA"/>
</dbReference>
<protein>
    <submittedName>
        <fullName evidence="1">Uncharacterized protein</fullName>
    </submittedName>
</protein>
<keyword evidence="2" id="KW-1185">Reference proteome</keyword>
<gene>
    <name evidence="1" type="ORF">E2C01_068205</name>
</gene>
<evidence type="ECO:0000313" key="2">
    <source>
        <dbReference type="Proteomes" id="UP000324222"/>
    </source>
</evidence>
<dbReference type="Proteomes" id="UP000324222">
    <property type="component" value="Unassembled WGS sequence"/>
</dbReference>
<comment type="caution">
    <text evidence="1">The sequence shown here is derived from an EMBL/GenBank/DDBJ whole genome shotgun (WGS) entry which is preliminary data.</text>
</comment>
<reference evidence="1 2" key="1">
    <citation type="submission" date="2019-05" db="EMBL/GenBank/DDBJ databases">
        <title>Another draft genome of Portunus trituberculatus and its Hox gene families provides insights of decapod evolution.</title>
        <authorList>
            <person name="Jeong J.-H."/>
            <person name="Song I."/>
            <person name="Kim S."/>
            <person name="Choi T."/>
            <person name="Kim D."/>
            <person name="Ryu S."/>
            <person name="Kim W."/>
        </authorList>
    </citation>
    <scope>NUCLEOTIDE SEQUENCE [LARGE SCALE GENOMIC DNA]</scope>
    <source>
        <tissue evidence="1">Muscle</tissue>
    </source>
</reference>
<name>A0A5B7HVN5_PORTR</name>
<evidence type="ECO:0000313" key="1">
    <source>
        <dbReference type="EMBL" id="MPC73865.1"/>
    </source>
</evidence>